<dbReference type="SMART" id="SM00228">
    <property type="entry name" value="PDZ"/>
    <property type="match status" value="1"/>
</dbReference>
<accession>A0A075MPN6</accession>
<dbReference type="Gene3D" id="2.30.42.10">
    <property type="match status" value="1"/>
</dbReference>
<keyword evidence="6" id="KW-0560">Oxidoreductase</keyword>
<dbReference type="PROSITE" id="PS50106">
    <property type="entry name" value="PDZ"/>
    <property type="match status" value="1"/>
</dbReference>
<dbReference type="PANTHER" id="PTHR43343:SF3">
    <property type="entry name" value="PROTEASE DO-LIKE 8, CHLOROPLASTIC"/>
    <property type="match status" value="1"/>
</dbReference>
<dbReference type="InterPro" id="IPR043504">
    <property type="entry name" value="Peptidase_S1_PA_chymotrypsin"/>
</dbReference>
<keyword evidence="2 6" id="KW-0645">Protease</keyword>
<dbReference type="EMBL" id="CP007174">
    <property type="protein sequence ID" value="AIF83095.1"/>
    <property type="molecule type" value="Genomic_DNA"/>
</dbReference>
<dbReference type="Pfam" id="PF13365">
    <property type="entry name" value="Trypsin_2"/>
    <property type="match status" value="1"/>
</dbReference>
<feature type="domain" description="PDZ" evidence="5">
    <location>
        <begin position="310"/>
        <end position="379"/>
    </location>
</feature>
<dbReference type="InterPro" id="IPR001940">
    <property type="entry name" value="Peptidase_S1C"/>
</dbReference>
<dbReference type="OrthoDB" id="350578at2157"/>
<name>A0A075MPN6_9ARCH</name>
<keyword evidence="7" id="KW-1185">Reference proteome</keyword>
<comment type="similarity">
    <text evidence="1">Belongs to the peptidase S1C family.</text>
</comment>
<dbReference type="SUPFAM" id="SSF50156">
    <property type="entry name" value="PDZ domain-like"/>
    <property type="match status" value="1"/>
</dbReference>
<dbReference type="eggNOG" id="arCOG02833">
    <property type="taxonomic scope" value="Archaea"/>
</dbReference>
<dbReference type="KEGG" id="nev:NTE_01021"/>
<dbReference type="PRINTS" id="PR00834">
    <property type="entry name" value="PROTEASES2C"/>
</dbReference>
<dbReference type="EC" id="1.3.1.74" evidence="6"/>
<dbReference type="Proteomes" id="UP000028194">
    <property type="component" value="Chromosome"/>
</dbReference>
<organism evidence="6 7">
    <name type="scientific">Candidatus Nitrososphaera evergladensis SR1</name>
    <dbReference type="NCBI Taxonomy" id="1459636"/>
    <lineage>
        <taxon>Archaea</taxon>
        <taxon>Nitrososphaerota</taxon>
        <taxon>Nitrososphaeria</taxon>
        <taxon>Nitrososphaerales</taxon>
        <taxon>Nitrososphaeraceae</taxon>
        <taxon>Nitrososphaera</taxon>
    </lineage>
</organism>
<dbReference type="InterPro" id="IPR036034">
    <property type="entry name" value="PDZ_sf"/>
</dbReference>
<dbReference type="InterPro" id="IPR001478">
    <property type="entry name" value="PDZ"/>
</dbReference>
<evidence type="ECO:0000313" key="7">
    <source>
        <dbReference type="Proteomes" id="UP000028194"/>
    </source>
</evidence>
<dbReference type="InterPro" id="IPR051201">
    <property type="entry name" value="Chloro_Bact_Ser_Proteases"/>
</dbReference>
<evidence type="ECO:0000313" key="6">
    <source>
        <dbReference type="EMBL" id="AIF83095.1"/>
    </source>
</evidence>
<keyword evidence="3" id="KW-0378">Hydrolase</keyword>
<gene>
    <name evidence="6" type="ORF">NTE_01021</name>
</gene>
<dbReference type="GeneID" id="41596845"/>
<reference evidence="6 7" key="1">
    <citation type="journal article" date="2014" name="PLoS ONE">
        <title>Genome Sequence of Candidatus Nitrososphaera evergladensis from Group I.1b Enriched from Everglades Soil Reveals Novel Genomic Features of the Ammonia-Oxidizing Archaea.</title>
        <authorList>
            <person name="Zhalnina K.V."/>
            <person name="Dias R."/>
            <person name="Leonard M.T."/>
            <person name="Dorr de Quadros P."/>
            <person name="Camargo F.A."/>
            <person name="Drew J.C."/>
            <person name="Farmerie W.G."/>
            <person name="Daroub S.H."/>
            <person name="Triplett E.W."/>
        </authorList>
    </citation>
    <scope>NUCLEOTIDE SEQUENCE [LARGE SCALE GENOMIC DNA]</scope>
    <source>
        <strain evidence="6 7">SR1</strain>
    </source>
</reference>
<sequence>MAESSRTPSTTVTMLAILFAGIIIGGVLGAGILTYAPQSLSFWSKPQQAPSAVAQQQQAKTTMTAATTTTTTTVPATPTTADHDLVSLFKQVEGSVVQITSTVSTVNNNIIINGDPLKSESKRLGSGFVYDAQGLIVTNNHVVDGTDTVDVTFTDGNTYSAKVLGKDAYSDLAVIKITDDFTEKLVPLKLGNSTDLQVGDQVVAIGNPFGLSNTMTTGIVSQLGRLIPNEDSTFSIPDVIQTDAAINPGNSGGPLLDMEGEVIGVNSAIQSNTGSFSGIGFAISSSAVQHIVPALIKDGKYDHPWLGIAGTSLTPDLVGKLGLPKNSKGVLITDVTAGGPAQKAGIMGTVFDRFTGDIRRAGDIVTAIDGHEVKRIEDVITYLEQHARPGDAVTLDLNRAGQVVQAHATLEARAGPSQ</sequence>
<feature type="transmembrane region" description="Helical" evidence="4">
    <location>
        <begin position="12"/>
        <end position="36"/>
    </location>
</feature>
<evidence type="ECO:0000256" key="1">
    <source>
        <dbReference type="ARBA" id="ARBA00010541"/>
    </source>
</evidence>
<evidence type="ECO:0000256" key="3">
    <source>
        <dbReference type="ARBA" id="ARBA00022801"/>
    </source>
</evidence>
<evidence type="ECO:0000259" key="5">
    <source>
        <dbReference type="PROSITE" id="PS50106"/>
    </source>
</evidence>
<protein>
    <submittedName>
        <fullName evidence="6">Trypsin-like serine protease with C-terminal PDZ domain</fullName>
        <ecNumber evidence="6">1.3.1.74</ecNumber>
    </submittedName>
</protein>
<dbReference type="GO" id="GO:0004252">
    <property type="term" value="F:serine-type endopeptidase activity"/>
    <property type="evidence" value="ECO:0007669"/>
    <property type="project" value="InterPro"/>
</dbReference>
<dbReference type="Pfam" id="PF13180">
    <property type="entry name" value="PDZ_2"/>
    <property type="match status" value="1"/>
</dbReference>
<dbReference type="PANTHER" id="PTHR43343">
    <property type="entry name" value="PEPTIDASE S12"/>
    <property type="match status" value="1"/>
</dbReference>
<dbReference type="GO" id="GO:0006508">
    <property type="term" value="P:proteolysis"/>
    <property type="evidence" value="ECO:0007669"/>
    <property type="project" value="UniProtKB-KW"/>
</dbReference>
<dbReference type="HOGENOM" id="CLU_020120_2_0_2"/>
<evidence type="ECO:0000256" key="4">
    <source>
        <dbReference type="SAM" id="Phobius"/>
    </source>
</evidence>
<dbReference type="RefSeq" id="WP_148699926.1">
    <property type="nucleotide sequence ID" value="NZ_CP007174.1"/>
</dbReference>
<proteinExistence type="inferred from homology"/>
<dbReference type="STRING" id="1459636.NTE_01021"/>
<evidence type="ECO:0000256" key="2">
    <source>
        <dbReference type="ARBA" id="ARBA00022670"/>
    </source>
</evidence>
<keyword evidence="4" id="KW-0812">Transmembrane</keyword>
<dbReference type="SUPFAM" id="SSF50494">
    <property type="entry name" value="Trypsin-like serine proteases"/>
    <property type="match status" value="1"/>
</dbReference>
<dbReference type="InterPro" id="IPR009003">
    <property type="entry name" value="Peptidase_S1_PA"/>
</dbReference>
<keyword evidence="4" id="KW-0472">Membrane</keyword>
<dbReference type="Gene3D" id="2.40.10.10">
    <property type="entry name" value="Trypsin-like serine proteases"/>
    <property type="match status" value="2"/>
</dbReference>
<keyword evidence="4" id="KW-1133">Transmembrane helix</keyword>
<dbReference type="GO" id="GO:0032440">
    <property type="term" value="F:2-alkenal reductase [NAD(P)H] activity"/>
    <property type="evidence" value="ECO:0007669"/>
    <property type="project" value="UniProtKB-EC"/>
</dbReference>
<dbReference type="AlphaFoldDB" id="A0A075MPN6"/>